<dbReference type="EMBL" id="CAKLBY020000103">
    <property type="protein sequence ID" value="CAK7926940.1"/>
    <property type="molecule type" value="Genomic_DNA"/>
</dbReference>
<feature type="compositionally biased region" description="Basic residues" evidence="1">
    <location>
        <begin position="84"/>
        <end position="103"/>
    </location>
</feature>
<dbReference type="AlphaFoldDB" id="A0AAV1U0E3"/>
<dbReference type="Pfam" id="PF16294">
    <property type="entry name" value="RSB_motif"/>
    <property type="match status" value="1"/>
</dbReference>
<feature type="region of interest" description="Disordered" evidence="1">
    <location>
        <begin position="65"/>
        <end position="103"/>
    </location>
</feature>
<protein>
    <submittedName>
        <fullName evidence="2">Uncharacterized protein</fullName>
    </submittedName>
</protein>
<dbReference type="Proteomes" id="UP001162060">
    <property type="component" value="Unassembled WGS sequence"/>
</dbReference>
<accession>A0AAV1U0E3</accession>
<organism evidence="2 3">
    <name type="scientific">Peronospora matthiolae</name>
    <dbReference type="NCBI Taxonomy" id="2874970"/>
    <lineage>
        <taxon>Eukaryota</taxon>
        <taxon>Sar</taxon>
        <taxon>Stramenopiles</taxon>
        <taxon>Oomycota</taxon>
        <taxon>Peronosporomycetes</taxon>
        <taxon>Peronosporales</taxon>
        <taxon>Peronosporaceae</taxon>
        <taxon>Peronospora</taxon>
    </lineage>
</organism>
<feature type="region of interest" description="Disordered" evidence="1">
    <location>
        <begin position="20"/>
        <end position="49"/>
    </location>
</feature>
<evidence type="ECO:0000313" key="2">
    <source>
        <dbReference type="EMBL" id="CAK7926940.1"/>
    </source>
</evidence>
<comment type="caution">
    <text evidence="2">The sequence shown here is derived from an EMBL/GenBank/DDBJ whole genome shotgun (WGS) entry which is preliminary data.</text>
</comment>
<feature type="compositionally biased region" description="Polar residues" evidence="1">
    <location>
        <begin position="25"/>
        <end position="38"/>
    </location>
</feature>
<proteinExistence type="predicted"/>
<dbReference type="InterPro" id="IPR032552">
    <property type="entry name" value="RSB_motif"/>
</dbReference>
<name>A0AAV1U0E3_9STRA</name>
<reference evidence="2" key="1">
    <citation type="submission" date="2024-01" db="EMBL/GenBank/DDBJ databases">
        <authorList>
            <person name="Webb A."/>
        </authorList>
    </citation>
    <scope>NUCLEOTIDE SEQUENCE</scope>
    <source>
        <strain evidence="2">Pm1</strain>
    </source>
</reference>
<sequence>MGGRSKVRFVDHTAMEVAQLGEANIPSQPKRGSSSEQAPQRPEVTIDEFFLKTETKPVLYYLPLTDEQIKQKKERQRQPEGQPRKRRHRGGRKRNRRARFQRR</sequence>
<gene>
    <name evidence="2" type="ORF">PM001_LOCUS12090</name>
</gene>
<evidence type="ECO:0000256" key="1">
    <source>
        <dbReference type="SAM" id="MobiDB-lite"/>
    </source>
</evidence>
<evidence type="ECO:0000313" key="3">
    <source>
        <dbReference type="Proteomes" id="UP001162060"/>
    </source>
</evidence>